<dbReference type="PANTHER" id="PTHR34219:SF3">
    <property type="entry name" value="BLL7967 PROTEIN"/>
    <property type="match status" value="1"/>
</dbReference>
<gene>
    <name evidence="2" type="ORF">MAMMFC1_04057</name>
</gene>
<dbReference type="PANTHER" id="PTHR34219">
    <property type="entry name" value="IRON-REGULATED INNER MEMBRANE PROTEIN-RELATED"/>
    <property type="match status" value="1"/>
</dbReference>
<organism evidence="2 3">
    <name type="scientific">Methylomusa anaerophila</name>
    <dbReference type="NCBI Taxonomy" id="1930071"/>
    <lineage>
        <taxon>Bacteria</taxon>
        <taxon>Bacillati</taxon>
        <taxon>Bacillota</taxon>
        <taxon>Negativicutes</taxon>
        <taxon>Selenomonadales</taxon>
        <taxon>Sporomusaceae</taxon>
        <taxon>Methylomusa</taxon>
    </lineage>
</organism>
<keyword evidence="1" id="KW-1133">Transmembrane helix</keyword>
<sequence>MNSRTIKVWYQIHKCTSLVCAVFVLLLCLTGLPLIFETEETASNTGIQKMAILPADTPPVSLDTIAAISYKIYPGHSIQSIRFADDEPLVYVQMTAVDARRGHWLTFDNRTAQMLEEDEPSNQRGMTFMDLMRGLHCNLFAGQSGEFLLGFMCLLFLGALASGVILYGPFMKNQAFGKVRVGPPRRVWLDWHKMLGIIALVWAVVVSLTGALLVVSGPLQKSWEKTIYNQSLVADQNQPQSEKTTSVQQAADRVQNALPDWKVFMIEYPSVMSGSPRHYLIWVKGTTDFTSYLSMPILIETVTGELTEAPWYLKALGIARPLHLNNYNTLPLKILWALLDIIAIGMLVSGIYAWLLKHRKHHARTVNLPERQHVSTTASHQSPHQIWSIPIILGALTLFALVVPLLGPGIWQWLSAVALAILLAVICYWRYAHQNAGK</sequence>
<proteinExistence type="predicted"/>
<feature type="transmembrane region" description="Helical" evidence="1">
    <location>
        <begin position="148"/>
        <end position="170"/>
    </location>
</feature>
<dbReference type="AlphaFoldDB" id="A0A348AQJ7"/>
<accession>A0A348AQJ7</accession>
<evidence type="ECO:0000256" key="1">
    <source>
        <dbReference type="SAM" id="Phobius"/>
    </source>
</evidence>
<dbReference type="RefSeq" id="WP_126310187.1">
    <property type="nucleotide sequence ID" value="NZ_AP018449.1"/>
</dbReference>
<evidence type="ECO:0000313" key="3">
    <source>
        <dbReference type="Proteomes" id="UP000276437"/>
    </source>
</evidence>
<keyword evidence="3" id="KW-1185">Reference proteome</keyword>
<protein>
    <submittedName>
        <fullName evidence="2">PepSY-associated TM helix</fullName>
    </submittedName>
</protein>
<feature type="transmembrane region" description="Helical" evidence="1">
    <location>
        <begin position="12"/>
        <end position="36"/>
    </location>
</feature>
<feature type="transmembrane region" description="Helical" evidence="1">
    <location>
        <begin position="413"/>
        <end position="431"/>
    </location>
</feature>
<dbReference type="Pfam" id="PF03929">
    <property type="entry name" value="PepSY_TM"/>
    <property type="match status" value="1"/>
</dbReference>
<dbReference type="Proteomes" id="UP000276437">
    <property type="component" value="Chromosome"/>
</dbReference>
<feature type="transmembrane region" description="Helical" evidence="1">
    <location>
        <begin position="386"/>
        <end position="407"/>
    </location>
</feature>
<feature type="transmembrane region" description="Helical" evidence="1">
    <location>
        <begin position="334"/>
        <end position="355"/>
    </location>
</feature>
<dbReference type="EMBL" id="AP018449">
    <property type="protein sequence ID" value="BBB93345.1"/>
    <property type="molecule type" value="Genomic_DNA"/>
</dbReference>
<keyword evidence="1" id="KW-0812">Transmembrane</keyword>
<dbReference type="InterPro" id="IPR005625">
    <property type="entry name" value="PepSY-ass_TM"/>
</dbReference>
<reference evidence="2 3" key="1">
    <citation type="journal article" date="2018" name="Int. J. Syst. Evol. Microbiol.">
        <title>Methylomusa anaerophila gen. nov., sp. nov., an anaerobic methanol-utilizing bacterium isolated from a microbial fuel cell.</title>
        <authorList>
            <person name="Amano N."/>
            <person name="Yamamuro A."/>
            <person name="Miyahara M."/>
            <person name="Kouzuma A."/>
            <person name="Abe T."/>
            <person name="Watanabe K."/>
        </authorList>
    </citation>
    <scope>NUCLEOTIDE SEQUENCE [LARGE SCALE GENOMIC DNA]</scope>
    <source>
        <strain evidence="2 3">MMFC1</strain>
    </source>
</reference>
<feature type="transmembrane region" description="Helical" evidence="1">
    <location>
        <begin position="191"/>
        <end position="215"/>
    </location>
</feature>
<dbReference type="KEGG" id="mana:MAMMFC1_04057"/>
<evidence type="ECO:0000313" key="2">
    <source>
        <dbReference type="EMBL" id="BBB93345.1"/>
    </source>
</evidence>
<dbReference type="OrthoDB" id="6307929at2"/>
<keyword evidence="1" id="KW-0472">Membrane</keyword>
<name>A0A348AQJ7_9FIRM</name>